<feature type="domain" description="YceM-like C-terminal" evidence="2">
    <location>
        <begin position="136"/>
        <end position="232"/>
    </location>
</feature>
<name>L1QBV6_9CLOT</name>
<dbReference type="SUPFAM" id="SSF55347">
    <property type="entry name" value="Glyceraldehyde-3-phosphate dehydrogenase-like, C-terminal domain"/>
    <property type="match status" value="1"/>
</dbReference>
<evidence type="ECO:0000259" key="1">
    <source>
        <dbReference type="Pfam" id="PF01408"/>
    </source>
</evidence>
<proteinExistence type="predicted"/>
<dbReference type="RefSeq" id="WP_005214475.1">
    <property type="nucleotide sequence ID" value="NZ_KB291660.1"/>
</dbReference>
<dbReference type="Gene3D" id="3.40.50.720">
    <property type="entry name" value="NAD(P)-binding Rossmann-like Domain"/>
    <property type="match status" value="1"/>
</dbReference>
<dbReference type="EMBL" id="AMEZ01000070">
    <property type="protein sequence ID" value="EKY25426.1"/>
    <property type="molecule type" value="Genomic_DNA"/>
</dbReference>
<dbReference type="Proteomes" id="UP000010420">
    <property type="component" value="Unassembled WGS sequence"/>
</dbReference>
<reference evidence="3 4" key="1">
    <citation type="submission" date="2012-05" db="EMBL/GenBank/DDBJ databases">
        <authorList>
            <person name="Weinstock G."/>
            <person name="Sodergren E."/>
            <person name="Lobos E.A."/>
            <person name="Fulton L."/>
            <person name="Fulton R."/>
            <person name="Courtney L."/>
            <person name="Fronick C."/>
            <person name="O'Laughlin M."/>
            <person name="Godfrey J."/>
            <person name="Wilson R.M."/>
            <person name="Miner T."/>
            <person name="Farmer C."/>
            <person name="Delehaunty K."/>
            <person name="Cordes M."/>
            <person name="Minx P."/>
            <person name="Tomlinson C."/>
            <person name="Chen J."/>
            <person name="Wollam A."/>
            <person name="Pepin K.H."/>
            <person name="Bhonagiri V."/>
            <person name="Zhang X."/>
            <person name="Suruliraj S."/>
            <person name="Warren W."/>
            <person name="Mitreva M."/>
            <person name="Mardis E.R."/>
            <person name="Wilson R.K."/>
        </authorList>
    </citation>
    <scope>NUCLEOTIDE SEQUENCE [LARGE SCALE GENOMIC DNA]</scope>
    <source>
        <strain evidence="3 4">DSM 1785</strain>
    </source>
</reference>
<dbReference type="Pfam" id="PF21378">
    <property type="entry name" value="YceM-like_C"/>
    <property type="match status" value="1"/>
</dbReference>
<feature type="domain" description="Gfo/Idh/MocA-like oxidoreductase N-terminal" evidence="1">
    <location>
        <begin position="1"/>
        <end position="119"/>
    </location>
</feature>
<dbReference type="STRING" id="545697.HMPREF0216_02526"/>
<accession>L1QBV6</accession>
<sequence length="302" mass="34505">MRIGIIGIGDICKKAYLPVITLRNDIEIILCTRNTETLNEVKKTYRLSSAVESIQDLINSKIDVAFVHSSTESHFEICKTLIENKIHVYVDKPLCYTYAEVLELYNLSKNNNVKLMIGFNRRFCPKVRELHALGHADIIIMEKNRVNLPGDIRTFIFDDFIHVIDTVRFLMMDDYTNFTVDFKTDKNLLNNVVLKLSNSTTTSLAIMNRDNGVTEETIEYMASGKKALVTSLVETTSYCNNNKSITSFGDWDNTLYKRGFVSIINEFLDAIKNNSKLPIDLEDSLKTHKLCEDIVNYIVSNS</sequence>
<dbReference type="eggNOG" id="COG0673">
    <property type="taxonomic scope" value="Bacteria"/>
</dbReference>
<dbReference type="PANTHER" id="PTHR43708:SF4">
    <property type="entry name" value="OXIDOREDUCTASE YCEM-RELATED"/>
    <property type="match status" value="1"/>
</dbReference>
<keyword evidence="4" id="KW-1185">Reference proteome</keyword>
<evidence type="ECO:0000259" key="2">
    <source>
        <dbReference type="Pfam" id="PF21378"/>
    </source>
</evidence>
<dbReference type="InterPro" id="IPR036291">
    <property type="entry name" value="NAD(P)-bd_dom_sf"/>
</dbReference>
<dbReference type="GO" id="GO:0000166">
    <property type="term" value="F:nucleotide binding"/>
    <property type="evidence" value="ECO:0007669"/>
    <property type="project" value="InterPro"/>
</dbReference>
<dbReference type="AlphaFoldDB" id="L1QBV6"/>
<dbReference type="SUPFAM" id="SSF51735">
    <property type="entry name" value="NAD(P)-binding Rossmann-fold domains"/>
    <property type="match status" value="1"/>
</dbReference>
<protein>
    <submittedName>
        <fullName evidence="3">Oxidoreductase, NAD-binding domain protein</fullName>
    </submittedName>
</protein>
<dbReference type="Gene3D" id="3.30.360.10">
    <property type="entry name" value="Dihydrodipicolinate Reductase, domain 2"/>
    <property type="match status" value="1"/>
</dbReference>
<dbReference type="InterPro" id="IPR048477">
    <property type="entry name" value="YceM-like_C"/>
</dbReference>
<dbReference type="OrthoDB" id="9815825at2"/>
<evidence type="ECO:0000313" key="4">
    <source>
        <dbReference type="Proteomes" id="UP000010420"/>
    </source>
</evidence>
<dbReference type="InterPro" id="IPR000683">
    <property type="entry name" value="Gfo/Idh/MocA-like_OxRdtase_N"/>
</dbReference>
<gene>
    <name evidence="3" type="ORF">HMPREF0216_02526</name>
</gene>
<dbReference type="PATRIC" id="fig|545697.3.peg.2487"/>
<comment type="caution">
    <text evidence="3">The sequence shown here is derived from an EMBL/GenBank/DDBJ whole genome shotgun (WGS) entry which is preliminary data.</text>
</comment>
<evidence type="ECO:0000313" key="3">
    <source>
        <dbReference type="EMBL" id="EKY25426.1"/>
    </source>
</evidence>
<organism evidence="3 4">
    <name type="scientific">Clostridium celatum DSM 1785</name>
    <dbReference type="NCBI Taxonomy" id="545697"/>
    <lineage>
        <taxon>Bacteria</taxon>
        <taxon>Bacillati</taxon>
        <taxon>Bacillota</taxon>
        <taxon>Clostridia</taxon>
        <taxon>Eubacteriales</taxon>
        <taxon>Clostridiaceae</taxon>
        <taxon>Clostridium</taxon>
    </lineage>
</organism>
<dbReference type="Pfam" id="PF01408">
    <property type="entry name" value="GFO_IDH_MocA"/>
    <property type="match status" value="1"/>
</dbReference>
<dbReference type="PANTHER" id="PTHR43708">
    <property type="entry name" value="CONSERVED EXPRESSED OXIDOREDUCTASE (EUROFUNG)"/>
    <property type="match status" value="1"/>
</dbReference>
<dbReference type="HOGENOM" id="CLU_023194_23_0_9"/>
<dbReference type="InterPro" id="IPR051317">
    <property type="entry name" value="Gfo/Idh/MocA_oxidoreduct"/>
</dbReference>